<evidence type="ECO:0000313" key="5">
    <source>
        <dbReference type="Proteomes" id="UP000643701"/>
    </source>
</evidence>
<dbReference type="Proteomes" id="UP000643701">
    <property type="component" value="Unassembled WGS sequence"/>
</dbReference>
<keyword evidence="1" id="KW-0732">Signal</keyword>
<evidence type="ECO:0000259" key="2">
    <source>
        <dbReference type="Pfam" id="PF03724"/>
    </source>
</evidence>
<proteinExistence type="predicted"/>
<name>A0A967DYH7_9FLAO</name>
<evidence type="ECO:0000259" key="3">
    <source>
        <dbReference type="Pfam" id="PF14302"/>
    </source>
</evidence>
<dbReference type="PANTHER" id="PTHR35535:SF1">
    <property type="entry name" value="HEAT SHOCK PROTEIN HSLJ"/>
    <property type="match status" value="1"/>
</dbReference>
<protein>
    <submittedName>
        <fullName evidence="4">DUF4377 domain-containing protein</fullName>
    </submittedName>
</protein>
<dbReference type="InterPro" id="IPR038670">
    <property type="entry name" value="HslJ-like_sf"/>
</dbReference>
<feature type="domain" description="DUF306" evidence="2">
    <location>
        <begin position="241"/>
        <end position="346"/>
    </location>
</feature>
<dbReference type="PANTHER" id="PTHR35535">
    <property type="entry name" value="HEAT SHOCK PROTEIN HSLJ"/>
    <property type="match status" value="1"/>
</dbReference>
<accession>A0A967DYH7</accession>
<feature type="domain" description="DUF4377" evidence="3">
    <location>
        <begin position="152"/>
        <end position="231"/>
    </location>
</feature>
<dbReference type="Pfam" id="PF14302">
    <property type="entry name" value="DUF4377"/>
    <property type="match status" value="1"/>
</dbReference>
<keyword evidence="5" id="KW-1185">Reference proteome</keyword>
<feature type="chain" id="PRO_5037928271" evidence="1">
    <location>
        <begin position="21"/>
        <end position="349"/>
    </location>
</feature>
<dbReference type="RefSeq" id="WP_166400086.1">
    <property type="nucleotide sequence ID" value="NZ_JAANAS010000043.1"/>
</dbReference>
<dbReference type="Gene3D" id="2.40.128.270">
    <property type="match status" value="1"/>
</dbReference>
<reference evidence="4" key="1">
    <citation type="submission" date="2020-03" db="EMBL/GenBank/DDBJ databases">
        <title>Psychroflexus Maritimus sp. nov., isolate from marine sediment.</title>
        <authorList>
            <person name="Zhong Y.-L."/>
        </authorList>
    </citation>
    <scope>NUCLEOTIDE SEQUENCE</scope>
    <source>
        <strain evidence="4">C1</strain>
    </source>
</reference>
<evidence type="ECO:0000313" key="4">
    <source>
        <dbReference type="EMBL" id="NGZ89825.1"/>
    </source>
</evidence>
<gene>
    <name evidence="4" type="ORF">G7034_06120</name>
</gene>
<dbReference type="AlphaFoldDB" id="A0A967DYH7"/>
<dbReference type="InterPro" id="IPR025485">
    <property type="entry name" value="DUF4377"/>
</dbReference>
<dbReference type="InterPro" id="IPR053147">
    <property type="entry name" value="Hsp_HslJ-like"/>
</dbReference>
<dbReference type="EMBL" id="JAANAS010000043">
    <property type="protein sequence ID" value="NGZ89825.1"/>
    <property type="molecule type" value="Genomic_DNA"/>
</dbReference>
<comment type="caution">
    <text evidence="4">The sequence shown here is derived from an EMBL/GenBank/DDBJ whole genome shotgun (WGS) entry which is preliminary data.</text>
</comment>
<dbReference type="PROSITE" id="PS51257">
    <property type="entry name" value="PROKAR_LIPOPROTEIN"/>
    <property type="match status" value="1"/>
</dbReference>
<dbReference type="Gene3D" id="2.40.128.640">
    <property type="match status" value="1"/>
</dbReference>
<organism evidence="4 5">
    <name type="scientific">Psychroflexus maritimus</name>
    <dbReference type="NCBI Taxonomy" id="2714865"/>
    <lineage>
        <taxon>Bacteria</taxon>
        <taxon>Pseudomonadati</taxon>
        <taxon>Bacteroidota</taxon>
        <taxon>Flavobacteriia</taxon>
        <taxon>Flavobacteriales</taxon>
        <taxon>Flavobacteriaceae</taxon>
        <taxon>Psychroflexus</taxon>
    </lineage>
</organism>
<dbReference type="InterPro" id="IPR005184">
    <property type="entry name" value="DUF306_Meta_HslJ"/>
</dbReference>
<dbReference type="Pfam" id="PF04170">
    <property type="entry name" value="NlpE"/>
    <property type="match status" value="1"/>
</dbReference>
<dbReference type="InterPro" id="IPR007298">
    <property type="entry name" value="Cu-R_lipoprotein_NlpE"/>
</dbReference>
<feature type="signal peptide" evidence="1">
    <location>
        <begin position="1"/>
        <end position="20"/>
    </location>
</feature>
<evidence type="ECO:0000256" key="1">
    <source>
        <dbReference type="SAM" id="SignalP"/>
    </source>
</evidence>
<dbReference type="Pfam" id="PF03724">
    <property type="entry name" value="META"/>
    <property type="match status" value="1"/>
</dbReference>
<sequence>MKLKLLLLILLFSACNSSKKNIVITDNHNSKNSLDWTGTYQGTIPCADCIGQETKLVLNQDKTYSISTIYQGKSEEVFEEKGAFEWNDKGNSITLHRNEKPSLNHQYLVIENALLKLDRQGNEIKGDLKDKYRLTKNNSSSYNLKPNEHIYWINSRKVKCTGVNSMMCMQVQKKETADTGNWQLFYNSIKGFEFEEGYIYKLIVREIEQPKNEVPADFSSTTYELVEIVEKNFDNSLKLNDIWALISVNGEKINLKDLGRNPQLELNLKENRVMGNNGCNNFTGEIKIVNSKYLEFEKVAETRMACPNMKLSNQINNSIQQVKAYQLNNLQLVLYNSNGKELLRYKKID</sequence>